<feature type="region of interest" description="Disordered" evidence="1">
    <location>
        <begin position="1"/>
        <end position="42"/>
    </location>
</feature>
<feature type="transmembrane region" description="Helical" evidence="2">
    <location>
        <begin position="78"/>
        <end position="95"/>
    </location>
</feature>
<keyword evidence="2" id="KW-0812">Transmembrane</keyword>
<keyword evidence="2" id="KW-0472">Membrane</keyword>
<organism evidence="3">
    <name type="scientific">Culex pipiens</name>
    <name type="common">House mosquito</name>
    <dbReference type="NCBI Taxonomy" id="7175"/>
    <lineage>
        <taxon>Eukaryota</taxon>
        <taxon>Metazoa</taxon>
        <taxon>Ecdysozoa</taxon>
        <taxon>Arthropoda</taxon>
        <taxon>Hexapoda</taxon>
        <taxon>Insecta</taxon>
        <taxon>Pterygota</taxon>
        <taxon>Neoptera</taxon>
        <taxon>Endopterygota</taxon>
        <taxon>Diptera</taxon>
        <taxon>Nematocera</taxon>
        <taxon>Culicoidea</taxon>
        <taxon>Culicidae</taxon>
        <taxon>Culicinae</taxon>
        <taxon>Culicini</taxon>
        <taxon>Culex</taxon>
        <taxon>Culex</taxon>
    </lineage>
</organism>
<dbReference type="AlphaFoldDB" id="A0A8D8HFG5"/>
<dbReference type="EMBL" id="HBUE01209748">
    <property type="protein sequence ID" value="CAG6533839.1"/>
    <property type="molecule type" value="Transcribed_RNA"/>
</dbReference>
<evidence type="ECO:0000256" key="1">
    <source>
        <dbReference type="SAM" id="MobiDB-lite"/>
    </source>
</evidence>
<dbReference type="EMBL" id="HBUE01112935">
    <property type="protein sequence ID" value="CAG6489546.1"/>
    <property type="molecule type" value="Transcribed_RNA"/>
</dbReference>
<proteinExistence type="predicted"/>
<feature type="compositionally biased region" description="Basic and acidic residues" evidence="1">
    <location>
        <begin position="33"/>
        <end position="42"/>
    </location>
</feature>
<dbReference type="EMBL" id="HBUE01316160">
    <property type="protein sequence ID" value="CAG6585739.1"/>
    <property type="molecule type" value="Transcribed_RNA"/>
</dbReference>
<dbReference type="EMBL" id="HBUE01316162">
    <property type="protein sequence ID" value="CAG6585740.1"/>
    <property type="molecule type" value="Transcribed_RNA"/>
</dbReference>
<name>A0A8D8HFG5_CULPI</name>
<accession>A0A8D8HFG5</accession>
<keyword evidence="2" id="KW-1133">Transmembrane helix</keyword>
<dbReference type="EMBL" id="HBUE01112934">
    <property type="protein sequence ID" value="CAG6489545.1"/>
    <property type="molecule type" value="Transcribed_RNA"/>
</dbReference>
<evidence type="ECO:0000256" key="2">
    <source>
        <dbReference type="SAM" id="Phobius"/>
    </source>
</evidence>
<reference evidence="3" key="1">
    <citation type="submission" date="2021-05" db="EMBL/GenBank/DDBJ databases">
        <authorList>
            <person name="Alioto T."/>
            <person name="Alioto T."/>
            <person name="Gomez Garrido J."/>
        </authorList>
    </citation>
    <scope>NUCLEOTIDE SEQUENCE</scope>
</reference>
<evidence type="ECO:0000313" key="3">
    <source>
        <dbReference type="EMBL" id="CAG6533839.1"/>
    </source>
</evidence>
<dbReference type="EMBL" id="HBUE01209749">
    <property type="protein sequence ID" value="CAG6533840.1"/>
    <property type="molecule type" value="Transcribed_RNA"/>
</dbReference>
<protein>
    <submittedName>
        <fullName evidence="3">(northern house mosquito) hypothetical protein</fullName>
    </submittedName>
</protein>
<sequence length="103" mass="11519">MASIAGPCDDHVLGPRGSKAEFGASNRLGTPNSDRKPGVTFDRVRGDTYTREIPKHLPRYVRLKDYQKRALNSHDGAYILRGLLLVGVAVVTCFFHPKRRLSR</sequence>